<feature type="transmembrane region" description="Helical" evidence="2">
    <location>
        <begin position="91"/>
        <end position="109"/>
    </location>
</feature>
<organism evidence="3 4">
    <name type="scientific">Nocardioides jiangsuensis</name>
    <dbReference type="NCBI Taxonomy" id="2866161"/>
    <lineage>
        <taxon>Bacteria</taxon>
        <taxon>Bacillati</taxon>
        <taxon>Actinomycetota</taxon>
        <taxon>Actinomycetes</taxon>
        <taxon>Propionibacteriales</taxon>
        <taxon>Nocardioidaceae</taxon>
        <taxon>Nocardioides</taxon>
    </lineage>
</organism>
<feature type="transmembrane region" description="Helical" evidence="2">
    <location>
        <begin position="222"/>
        <end position="241"/>
    </location>
</feature>
<keyword evidence="4" id="KW-1185">Reference proteome</keyword>
<sequence length="406" mass="42231">MVRADQKPGRRRAVPEPKPRRSRSDRQDRTGVDARDQQDPQEPAGSPAPEAVPEPPTLIAPQVTPRVQGVPPAEPKRSLAARLTVRAMKGLWLLTVLAGAAAVATHWIPDLSVPDVVATAGAVTLTTAYAFGLAARTGGRPLLSGGLALALALAAVLSQVPILLAGAAVGTAVLAAVLGVMSTVPAARFVGVVREVLVAVAVAVVGGFAAEAYEAELSLERTGYLVLGLSLLCALGLVYRLGAGLHGLGKRGLVMIVGGVGLLTVTLAYTEALGQWGSPALIEGIESSVDVVRDTLGAVPRPIEVLLGFPALAWGISTRARRRQGWWVCAFGAAGLAAVTVSMLDPDVSVLESGLTLLYGVVLGLLLGYVVIRADLFLTGPRGRRARRLEEARAHRPEPGRMQPLL</sequence>
<feature type="transmembrane region" description="Helical" evidence="2">
    <location>
        <begin position="253"/>
        <end position="270"/>
    </location>
</feature>
<proteinExistence type="predicted"/>
<accession>A0ABS7RKG2</accession>
<feature type="transmembrane region" description="Helical" evidence="2">
    <location>
        <begin position="115"/>
        <end position="135"/>
    </location>
</feature>
<feature type="region of interest" description="Disordered" evidence="1">
    <location>
        <begin position="1"/>
        <end position="58"/>
    </location>
</feature>
<feature type="compositionally biased region" description="Basic and acidic residues" evidence="1">
    <location>
        <begin position="1"/>
        <end position="38"/>
    </location>
</feature>
<keyword evidence="2" id="KW-0472">Membrane</keyword>
<dbReference type="EMBL" id="JAIEZQ010000001">
    <property type="protein sequence ID" value="MBY9074320.1"/>
    <property type="molecule type" value="Genomic_DNA"/>
</dbReference>
<protein>
    <submittedName>
        <fullName evidence="3">Uncharacterized protein</fullName>
    </submittedName>
</protein>
<evidence type="ECO:0000256" key="2">
    <source>
        <dbReference type="SAM" id="Phobius"/>
    </source>
</evidence>
<feature type="transmembrane region" description="Helical" evidence="2">
    <location>
        <begin position="147"/>
        <end position="180"/>
    </location>
</feature>
<comment type="caution">
    <text evidence="3">The sequence shown here is derived from an EMBL/GenBank/DDBJ whole genome shotgun (WGS) entry which is preliminary data.</text>
</comment>
<dbReference type="Proteomes" id="UP000754710">
    <property type="component" value="Unassembled WGS sequence"/>
</dbReference>
<gene>
    <name evidence="3" type="ORF">K1X13_05735</name>
</gene>
<dbReference type="RefSeq" id="WP_221024013.1">
    <property type="nucleotide sequence ID" value="NZ_JAIEZQ010000001.1"/>
</dbReference>
<name>A0ABS7RKG2_9ACTN</name>
<evidence type="ECO:0000313" key="4">
    <source>
        <dbReference type="Proteomes" id="UP000754710"/>
    </source>
</evidence>
<evidence type="ECO:0000313" key="3">
    <source>
        <dbReference type="EMBL" id="MBY9074320.1"/>
    </source>
</evidence>
<feature type="transmembrane region" description="Helical" evidence="2">
    <location>
        <begin position="356"/>
        <end position="378"/>
    </location>
</feature>
<evidence type="ECO:0000256" key="1">
    <source>
        <dbReference type="SAM" id="MobiDB-lite"/>
    </source>
</evidence>
<keyword evidence="2" id="KW-0812">Transmembrane</keyword>
<reference evidence="3 4" key="1">
    <citation type="submission" date="2021-08" db="EMBL/GenBank/DDBJ databases">
        <title>Nocardioides bacterium WL0053 sp. nov., isolated from the sediment.</title>
        <authorList>
            <person name="Wang L."/>
            <person name="Zhang D."/>
            <person name="Zhang A."/>
        </authorList>
    </citation>
    <scope>NUCLEOTIDE SEQUENCE [LARGE SCALE GENOMIC DNA]</scope>
    <source>
        <strain evidence="3 4">WL0053</strain>
    </source>
</reference>
<keyword evidence="2" id="KW-1133">Transmembrane helix</keyword>
<feature type="transmembrane region" description="Helical" evidence="2">
    <location>
        <begin position="186"/>
        <end position="210"/>
    </location>
</feature>
<feature type="transmembrane region" description="Helical" evidence="2">
    <location>
        <begin position="325"/>
        <end position="344"/>
    </location>
</feature>